<organism evidence="3 4">
    <name type="scientific">Terriglobus roseus</name>
    <dbReference type="NCBI Taxonomy" id="392734"/>
    <lineage>
        <taxon>Bacteria</taxon>
        <taxon>Pseudomonadati</taxon>
        <taxon>Acidobacteriota</taxon>
        <taxon>Terriglobia</taxon>
        <taxon>Terriglobales</taxon>
        <taxon>Acidobacteriaceae</taxon>
        <taxon>Terriglobus</taxon>
    </lineage>
</organism>
<feature type="signal peptide" evidence="2">
    <location>
        <begin position="1"/>
        <end position="19"/>
    </location>
</feature>
<dbReference type="Proteomes" id="UP000182409">
    <property type="component" value="Unassembled WGS sequence"/>
</dbReference>
<dbReference type="InterPro" id="IPR029058">
    <property type="entry name" value="AB_hydrolase_fold"/>
</dbReference>
<sequence length="410" mass="44554">MNRLFSVATVLSLAFVNSANRLHGQAPATPSAAQGQVAATPVVSPEVHPDGTVTLRYEAAGAKAVTVTIEGNPKPIALTQNASGVWETTTTPMTPEFYGYTFAVDGKRALDPHNATVRPNLLSPTTVVHVSAASPKPWDRTDIPHGEVAHILYRSKLAKIDDGDTGDRDMWIYTPPGYDAKRKDKYPVLYLNHGYSDAANGWVEAGQANLILDSLLHDGKIVPMVVVMPLGYGTMHIVTAGWNRVGNLLFENQQAFSDQLLHEIIPMAEARFNIARDRDHRAIAGLSMGGGHSIYTGLNHPETFAYVGAFSSAISAPTLPATRPGVTIDAATYAAGFATIVPNAKTQQPLKLFWQSCGTEDGLITVNRAFGLWAKDNLKAKDIKTRDTPGMHTWMVWRDDLIDFTPLLFR</sequence>
<keyword evidence="2" id="KW-0732">Signal</keyword>
<dbReference type="PANTHER" id="PTHR48098:SF1">
    <property type="entry name" value="DIACYLGLYCEROL ACYLTRANSFERASE_MYCOLYLTRANSFERASE AG85A"/>
    <property type="match status" value="1"/>
</dbReference>
<reference evidence="3 4" key="1">
    <citation type="submission" date="2016-10" db="EMBL/GenBank/DDBJ databases">
        <authorList>
            <person name="de Groot N.N."/>
        </authorList>
    </citation>
    <scope>NUCLEOTIDE SEQUENCE [LARGE SCALE GENOMIC DNA]</scope>
    <source>
        <strain evidence="3 4">AB35.6</strain>
    </source>
</reference>
<accession>A0A1H4KDH2</accession>
<evidence type="ECO:0000313" key="4">
    <source>
        <dbReference type="Proteomes" id="UP000182409"/>
    </source>
</evidence>
<protein>
    <submittedName>
        <fullName evidence="3">Enterochelin esterase</fullName>
    </submittedName>
</protein>
<dbReference type="InterPro" id="IPR013783">
    <property type="entry name" value="Ig-like_fold"/>
</dbReference>
<dbReference type="RefSeq" id="WP_244501972.1">
    <property type="nucleotide sequence ID" value="NZ_FNSD01000001.1"/>
</dbReference>
<dbReference type="PANTHER" id="PTHR48098">
    <property type="entry name" value="ENTEROCHELIN ESTERASE-RELATED"/>
    <property type="match status" value="1"/>
</dbReference>
<evidence type="ECO:0000256" key="2">
    <source>
        <dbReference type="SAM" id="SignalP"/>
    </source>
</evidence>
<gene>
    <name evidence="3" type="ORF">SAMN05443244_1146</name>
</gene>
<dbReference type="Gene3D" id="3.40.50.1820">
    <property type="entry name" value="alpha/beta hydrolase"/>
    <property type="match status" value="1"/>
</dbReference>
<dbReference type="AlphaFoldDB" id="A0A1H4KDH2"/>
<dbReference type="InterPro" id="IPR000801">
    <property type="entry name" value="Esterase-like"/>
</dbReference>
<evidence type="ECO:0000313" key="3">
    <source>
        <dbReference type="EMBL" id="SEB56604.1"/>
    </source>
</evidence>
<name>A0A1H4KDH2_9BACT</name>
<dbReference type="Gene3D" id="2.60.40.10">
    <property type="entry name" value="Immunoglobulins"/>
    <property type="match status" value="1"/>
</dbReference>
<dbReference type="Pfam" id="PF00756">
    <property type="entry name" value="Esterase"/>
    <property type="match status" value="1"/>
</dbReference>
<dbReference type="EMBL" id="FNSD01000001">
    <property type="protein sequence ID" value="SEB56604.1"/>
    <property type="molecule type" value="Genomic_DNA"/>
</dbReference>
<dbReference type="SUPFAM" id="SSF81296">
    <property type="entry name" value="E set domains"/>
    <property type="match status" value="1"/>
</dbReference>
<evidence type="ECO:0000256" key="1">
    <source>
        <dbReference type="SAM" id="MobiDB-lite"/>
    </source>
</evidence>
<feature type="chain" id="PRO_5010183614" evidence="2">
    <location>
        <begin position="20"/>
        <end position="410"/>
    </location>
</feature>
<dbReference type="SUPFAM" id="SSF53474">
    <property type="entry name" value="alpha/beta-Hydrolases"/>
    <property type="match status" value="1"/>
</dbReference>
<proteinExistence type="predicted"/>
<feature type="region of interest" description="Disordered" evidence="1">
    <location>
        <begin position="25"/>
        <end position="45"/>
    </location>
</feature>
<dbReference type="InterPro" id="IPR014756">
    <property type="entry name" value="Ig_E-set"/>
</dbReference>
<dbReference type="InterPro" id="IPR050583">
    <property type="entry name" value="Mycobacterial_A85_antigen"/>
</dbReference>
<dbReference type="GO" id="GO:0016747">
    <property type="term" value="F:acyltransferase activity, transferring groups other than amino-acyl groups"/>
    <property type="evidence" value="ECO:0007669"/>
    <property type="project" value="TreeGrafter"/>
</dbReference>